<evidence type="ECO:0000256" key="5">
    <source>
        <dbReference type="SAM" id="MobiDB-lite"/>
    </source>
</evidence>
<evidence type="ECO:0000313" key="7">
    <source>
        <dbReference type="EMBL" id="PLW38250.1"/>
    </source>
</evidence>
<evidence type="ECO:0000256" key="3">
    <source>
        <dbReference type="ARBA" id="ARBA00022989"/>
    </source>
</evidence>
<feature type="compositionally biased region" description="Pro residues" evidence="5">
    <location>
        <begin position="42"/>
        <end position="52"/>
    </location>
</feature>
<gene>
    <name evidence="7" type="ORF">PCANC_14911</name>
</gene>
<feature type="compositionally biased region" description="Pro residues" evidence="5">
    <location>
        <begin position="16"/>
        <end position="26"/>
    </location>
</feature>
<keyword evidence="2 6" id="KW-0812">Transmembrane</keyword>
<dbReference type="GO" id="GO:0005783">
    <property type="term" value="C:endoplasmic reticulum"/>
    <property type="evidence" value="ECO:0007669"/>
    <property type="project" value="InterPro"/>
</dbReference>
<feature type="region of interest" description="Disordered" evidence="5">
    <location>
        <begin position="383"/>
        <end position="410"/>
    </location>
</feature>
<keyword evidence="4 6" id="KW-0472">Membrane</keyword>
<keyword evidence="3 6" id="KW-1133">Transmembrane helix</keyword>
<comment type="caution">
    <text evidence="7">The sequence shown here is derived from an EMBL/GenBank/DDBJ whole genome shotgun (WGS) entry which is preliminary data.</text>
</comment>
<dbReference type="STRING" id="200324.A0A2N5UKF0"/>
<feature type="transmembrane region" description="Helical" evidence="6">
    <location>
        <begin position="87"/>
        <end position="109"/>
    </location>
</feature>
<protein>
    <submittedName>
        <fullName evidence="7">Uncharacterized protein</fullName>
    </submittedName>
</protein>
<evidence type="ECO:0000256" key="6">
    <source>
        <dbReference type="SAM" id="Phobius"/>
    </source>
</evidence>
<dbReference type="OrthoDB" id="10039147at2759"/>
<feature type="compositionally biased region" description="Basic and acidic residues" evidence="5">
    <location>
        <begin position="383"/>
        <end position="404"/>
    </location>
</feature>
<feature type="region of interest" description="Disordered" evidence="5">
    <location>
        <begin position="1"/>
        <end position="70"/>
    </location>
</feature>
<evidence type="ECO:0000313" key="8">
    <source>
        <dbReference type="Proteomes" id="UP000235388"/>
    </source>
</evidence>
<keyword evidence="8" id="KW-1185">Reference proteome</keyword>
<evidence type="ECO:0000256" key="4">
    <source>
        <dbReference type="ARBA" id="ARBA00023136"/>
    </source>
</evidence>
<evidence type="ECO:0000256" key="2">
    <source>
        <dbReference type="ARBA" id="ARBA00022692"/>
    </source>
</evidence>
<dbReference type="GO" id="GO:0005509">
    <property type="term" value="F:calcium ion binding"/>
    <property type="evidence" value="ECO:0007669"/>
    <property type="project" value="InterPro"/>
</dbReference>
<organism evidence="7 8">
    <name type="scientific">Puccinia coronata f. sp. avenae</name>
    <dbReference type="NCBI Taxonomy" id="200324"/>
    <lineage>
        <taxon>Eukaryota</taxon>
        <taxon>Fungi</taxon>
        <taxon>Dikarya</taxon>
        <taxon>Basidiomycota</taxon>
        <taxon>Pucciniomycotina</taxon>
        <taxon>Pucciniomycetes</taxon>
        <taxon>Pucciniales</taxon>
        <taxon>Pucciniaceae</taxon>
        <taxon>Puccinia</taxon>
    </lineage>
</organism>
<dbReference type="AlphaFoldDB" id="A0A2N5UKF0"/>
<dbReference type="EMBL" id="PGCJ01000210">
    <property type="protein sequence ID" value="PLW38250.1"/>
    <property type="molecule type" value="Genomic_DNA"/>
</dbReference>
<dbReference type="Proteomes" id="UP000235388">
    <property type="component" value="Unassembled WGS sequence"/>
</dbReference>
<evidence type="ECO:0000256" key="1">
    <source>
        <dbReference type="ARBA" id="ARBA00004167"/>
    </source>
</evidence>
<reference evidence="7 8" key="1">
    <citation type="submission" date="2017-11" db="EMBL/GenBank/DDBJ databases">
        <title>De novo assembly and phasing of dikaryotic genomes from two isolates of Puccinia coronata f. sp. avenae, the causal agent of oat crown rust.</title>
        <authorList>
            <person name="Miller M.E."/>
            <person name="Zhang Y."/>
            <person name="Omidvar V."/>
            <person name="Sperschneider J."/>
            <person name="Schwessinger B."/>
            <person name="Raley C."/>
            <person name="Palmer J.M."/>
            <person name="Garnica D."/>
            <person name="Upadhyaya N."/>
            <person name="Rathjen J."/>
            <person name="Taylor J.M."/>
            <person name="Park R.F."/>
            <person name="Dodds P.N."/>
            <person name="Hirsch C.D."/>
            <person name="Kianian S.F."/>
            <person name="Figueroa M."/>
        </authorList>
    </citation>
    <scope>NUCLEOTIDE SEQUENCE [LARGE SCALE GENOMIC DNA]</scope>
    <source>
        <strain evidence="7">12NC29</strain>
    </source>
</reference>
<dbReference type="GO" id="GO:0032469">
    <property type="term" value="P:endoplasmic reticulum calcium ion homeostasis"/>
    <property type="evidence" value="ECO:0007669"/>
    <property type="project" value="InterPro"/>
</dbReference>
<dbReference type="InterPro" id="IPR012879">
    <property type="entry name" value="CCDC47"/>
</dbReference>
<accession>A0A2N5UKF0</accession>
<dbReference type="GO" id="GO:0016020">
    <property type="term" value="C:membrane"/>
    <property type="evidence" value="ECO:0007669"/>
    <property type="project" value="UniProtKB-SubCell"/>
</dbReference>
<dbReference type="PANTHER" id="PTHR12883:SF0">
    <property type="entry name" value="PAT COMPLEX SUBUNIT CCDC47"/>
    <property type="match status" value="1"/>
</dbReference>
<comment type="subcellular location">
    <subcellularLocation>
        <location evidence="1">Membrane</location>
        <topology evidence="1">Single-pass membrane protein</topology>
    </subcellularLocation>
</comment>
<name>A0A2N5UKF0_9BASI</name>
<sequence>MVLASSDQLSKDGVPAPQPASPPKPPSFDQSDEIEPEAAPANPSPATPPTPLSHPEQQPDEIYTSFGSIPGTSHEKYTGKTYQFRRLVIWPALLKLEGFLLVTLVIYIISSYRGKSKNEHAVAHWLDLYSELLRKQFSRVGTRLARGYSEDGPALFYGYATGWKGCQALTIRFGLRARQDIPMMIYEEIRAAIDFNWTGRSNRLKLVCSLAPSNQQKSFEAKDSLVWALVGKCVMNVVCEDRWDVRTFTEVKESNQLPSRLVFMSESGEINEQLIKFFICLLHNNPSSLEWFDSLVLSGSSQQEPLILQLPLPLIPSARTLTLQLRLPPQSQNLDPMPLIKFCFNLIDSVDQAVSLKSLATSKLTKRRHQILNLLLEDERKLTEREKEEERRKRLKAAQDEKLAKMSPTE</sequence>
<dbReference type="PANTHER" id="PTHR12883">
    <property type="entry name" value="ADIPOCYTE-SPECIFIC PROTEIN 4-RELATED"/>
    <property type="match status" value="1"/>
</dbReference>
<dbReference type="Pfam" id="PF07946">
    <property type="entry name" value="CCDC47"/>
    <property type="match status" value="1"/>
</dbReference>
<proteinExistence type="predicted"/>